<dbReference type="OrthoDB" id="4773470at2"/>
<dbReference type="Proteomes" id="UP000184501">
    <property type="component" value="Unassembled WGS sequence"/>
</dbReference>
<reference evidence="2 3" key="1">
    <citation type="submission" date="2016-11" db="EMBL/GenBank/DDBJ databases">
        <authorList>
            <person name="Jaros S."/>
            <person name="Januszkiewicz K."/>
            <person name="Wedrychowicz H."/>
        </authorList>
    </citation>
    <scope>NUCLEOTIDE SEQUENCE [LARGE SCALE GENOMIC DNA]</scope>
    <source>
        <strain evidence="2 3">DSM 44523</strain>
    </source>
</reference>
<keyword evidence="3" id="KW-1185">Reference proteome</keyword>
<evidence type="ECO:0000256" key="1">
    <source>
        <dbReference type="SAM" id="Phobius"/>
    </source>
</evidence>
<dbReference type="AlphaFoldDB" id="A0A1M4TVM4"/>
<protein>
    <recommendedName>
        <fullName evidence="4">DUF3093 domain-containing protein</fullName>
    </recommendedName>
</protein>
<organism evidence="2 3">
    <name type="scientific">Streptoalloteichus hindustanus</name>
    <dbReference type="NCBI Taxonomy" id="2017"/>
    <lineage>
        <taxon>Bacteria</taxon>
        <taxon>Bacillati</taxon>
        <taxon>Actinomycetota</taxon>
        <taxon>Actinomycetes</taxon>
        <taxon>Pseudonocardiales</taxon>
        <taxon>Pseudonocardiaceae</taxon>
        <taxon>Streptoalloteichus</taxon>
    </lineage>
</organism>
<dbReference type="EMBL" id="FQVN01000001">
    <property type="protein sequence ID" value="SHE48511.1"/>
    <property type="molecule type" value="Genomic_DNA"/>
</dbReference>
<evidence type="ECO:0008006" key="4">
    <source>
        <dbReference type="Google" id="ProtNLM"/>
    </source>
</evidence>
<dbReference type="STRING" id="2017.SAMN05444320_101213"/>
<evidence type="ECO:0000313" key="2">
    <source>
        <dbReference type="EMBL" id="SHE48511.1"/>
    </source>
</evidence>
<evidence type="ECO:0000313" key="3">
    <source>
        <dbReference type="Proteomes" id="UP000184501"/>
    </source>
</evidence>
<keyword evidence="1" id="KW-0812">Transmembrane</keyword>
<proteinExistence type="predicted"/>
<accession>A0A1M4TVM4</accession>
<dbReference type="RefSeq" id="WP_073479428.1">
    <property type="nucleotide sequence ID" value="NZ_FQVN01000001.1"/>
</dbReference>
<name>A0A1M4TVM4_STRHI</name>
<gene>
    <name evidence="2" type="ORF">SAMN05444320_101213</name>
</gene>
<sequence>MSEPEPVLHAERGTSWWPVLWGPVIALAAAGVEALLGGAAHWGVWSAVAAGWVVAAVVWAQARQRACSVSLTPSVLRQGREELPVDRIAEVDDVGVPVGARVLGGGWTPPKGTTAVPLRLVDGSVVLAWSHDPAALRAAVARLLRPA</sequence>
<keyword evidence="1" id="KW-0472">Membrane</keyword>
<feature type="transmembrane region" description="Helical" evidence="1">
    <location>
        <begin position="43"/>
        <end position="62"/>
    </location>
</feature>
<keyword evidence="1" id="KW-1133">Transmembrane helix</keyword>
<feature type="transmembrane region" description="Helical" evidence="1">
    <location>
        <begin position="16"/>
        <end position="36"/>
    </location>
</feature>